<name>A0A286EDL0_9NEIS</name>
<evidence type="ECO:0000256" key="1">
    <source>
        <dbReference type="ARBA" id="ARBA00004167"/>
    </source>
</evidence>
<evidence type="ECO:0000313" key="8">
    <source>
        <dbReference type="Proteomes" id="UP000219669"/>
    </source>
</evidence>
<dbReference type="GO" id="GO:0009306">
    <property type="term" value="P:protein secretion"/>
    <property type="evidence" value="ECO:0007669"/>
    <property type="project" value="InterPro"/>
</dbReference>
<accession>A0A286EDL0</accession>
<reference evidence="7 8" key="1">
    <citation type="submission" date="2017-09" db="EMBL/GenBank/DDBJ databases">
        <authorList>
            <person name="Ehlers B."/>
            <person name="Leendertz F.H."/>
        </authorList>
    </citation>
    <scope>NUCLEOTIDE SEQUENCE [LARGE SCALE GENOMIC DNA]</scope>
    <source>
        <strain evidence="7 8">DSM 16848</strain>
    </source>
</reference>
<dbReference type="InterPro" id="IPR007452">
    <property type="entry name" value="TamB_C"/>
</dbReference>
<feature type="transmembrane region" description="Helical" evidence="5">
    <location>
        <begin position="22"/>
        <end position="46"/>
    </location>
</feature>
<evidence type="ECO:0000313" key="7">
    <source>
        <dbReference type="EMBL" id="SOD68992.1"/>
    </source>
</evidence>
<organism evidence="7 8">
    <name type="scientific">Alysiella filiformis DSM 16848</name>
    <dbReference type="NCBI Taxonomy" id="1120981"/>
    <lineage>
        <taxon>Bacteria</taxon>
        <taxon>Pseudomonadati</taxon>
        <taxon>Pseudomonadota</taxon>
        <taxon>Betaproteobacteria</taxon>
        <taxon>Neisseriales</taxon>
        <taxon>Neisseriaceae</taxon>
        <taxon>Alysiella</taxon>
    </lineage>
</organism>
<dbReference type="Pfam" id="PF04357">
    <property type="entry name" value="TamB"/>
    <property type="match status" value="1"/>
</dbReference>
<dbReference type="OrthoDB" id="5288149at2"/>
<proteinExistence type="predicted"/>
<dbReference type="Proteomes" id="UP000219669">
    <property type="component" value="Unassembled WGS sequence"/>
</dbReference>
<keyword evidence="8" id="KW-1185">Reference proteome</keyword>
<protein>
    <submittedName>
        <fullName evidence="7">Autotransporter secretion inner membrane protein TamB</fullName>
    </submittedName>
</protein>
<evidence type="ECO:0000256" key="3">
    <source>
        <dbReference type="ARBA" id="ARBA00022989"/>
    </source>
</evidence>
<gene>
    <name evidence="7" type="ORF">SAMN02746062_01472</name>
</gene>
<sequence>MTDTIVNTPPAPKKRKRTPLRFVASLLSLTLTLLVLATVGGVIWLLGSENGLRFVLLRLPQLAALPVAVEAQSLSGSLWRGFSGSQIRIRTESADIELSALVWDWQADELKNRHLHISRLAVGDVHISPKNVPPQPQSEPPKLPESLTLPLTVAVDKLEVGQITQGDDKTILLSRAQLSYQYNHLKHDVNIAALQTPWSNSTGQLSLASASPYALRGDMTLAGVLDGIAVNGDLRLSGSLNDVALASKLTGLGIHIHADTQVQPFAPTLGEKIGHIRLNGEGVNPRAFLPNLPKANLSFSANVLPNLNADNMGLNGDVVLHNKHALPADQNGIPVRQLQGKFAINQSGAVEIDHVHLALMKKGEVSLHGGIYAQKQTLNVQASLKNVVAADLLNNPFAATLNGNIHATGTFSQPVAQFDLASEQAKATGKVQLHTDAKNGQQTVRIEQAMIQPHHGGKLNLSGSLELFRDQKLQAKIASEQFNPRKLHPSLPEGSINGTADVSGELAKLAFRSTMAFAPSQLSGTNLSGGGKVSYENNHLSQADVSVVLGSNVLKTQGAFGKKGDTLAVDLNAPNVAQFGFGMSGLLQAKGHITSTADGFTQVEAKLDGQIRQLHIPNAVKVQHLDFKLHGSPDPLRPLEIALNGNGIVAGNTAIDRTQIALNGTLRQHQLSGSGSLKVDNKPLNINVAARGGLSESQQWAGVVDKLDLSGGLNLHLHNPMRLEASQQRVAMNAARWQALGGSLVLDNFVWDKQAGLTTKGRADNIHFSELHNWYKPPIEHNLVLAGDWDLAYSQSPRGYLNLRQQGGDVVLPTARKQNLNLQNWRLNTQFNANGINNKLSGDTRYGQISGSLDILQAFGNAPLSQAPIHGKFVFHSADLDTLRSLLPVGQTVRGKLTGNVDINGKLADPQINGTLNGEGLNYRNRDVGIVLADGSLKSHFEGQKWIVDALQFKRGKGNITLTGTASYQNNAPDVDAKVVFHQYQLLDQPNRRLTVSGSTDLQYTQSGIALSGSLKTDEGRFGFQESSAPTLDDDVVVLGETQAAPSNTVPLNINLVFDLNNQFYFSGEGLNVNLGGKLTLTAKPQQEMQAVGSVHVVRGRYQAYGQDLLIKKGIISFIGPLNKPNLNIRAERRNSPVGAGVEVLGNLDVPRISLVANEPMSEKDKLSWLILNRASSGSSADEAAIATAASAWLVGGLNDKMGLVDDFGLTSGQTRNASTGEMNPAQQMITFGKQLSRDLYLGYEAGLGNASQSVKLVYQLSRSFRAIARAGTESSGAEIKYVKRFDGFSEKERQKIKALDEAEQAQSQ</sequence>
<keyword evidence="4 5" id="KW-0472">Membrane</keyword>
<evidence type="ECO:0000259" key="6">
    <source>
        <dbReference type="Pfam" id="PF04357"/>
    </source>
</evidence>
<evidence type="ECO:0000256" key="5">
    <source>
        <dbReference type="SAM" id="Phobius"/>
    </source>
</evidence>
<feature type="domain" description="Translocation and assembly module TamB C-terminal" evidence="6">
    <location>
        <begin position="955"/>
        <end position="1286"/>
    </location>
</feature>
<dbReference type="EMBL" id="OCNF01000012">
    <property type="protein sequence ID" value="SOD68992.1"/>
    <property type="molecule type" value="Genomic_DNA"/>
</dbReference>
<evidence type="ECO:0000256" key="2">
    <source>
        <dbReference type="ARBA" id="ARBA00022692"/>
    </source>
</evidence>
<dbReference type="PANTHER" id="PTHR36985:SF1">
    <property type="entry name" value="TRANSLOCATION AND ASSEMBLY MODULE SUBUNIT TAMB"/>
    <property type="match status" value="1"/>
</dbReference>
<evidence type="ECO:0000256" key="4">
    <source>
        <dbReference type="ARBA" id="ARBA00023136"/>
    </source>
</evidence>
<comment type="subcellular location">
    <subcellularLocation>
        <location evidence="1">Membrane</location>
        <topology evidence="1">Single-pass membrane protein</topology>
    </subcellularLocation>
</comment>
<dbReference type="PANTHER" id="PTHR36985">
    <property type="entry name" value="TRANSLOCATION AND ASSEMBLY MODULE SUBUNIT TAMB"/>
    <property type="match status" value="1"/>
</dbReference>
<keyword evidence="3 5" id="KW-1133">Transmembrane helix</keyword>
<keyword evidence="2 5" id="KW-0812">Transmembrane</keyword>
<dbReference type="GO" id="GO:0005886">
    <property type="term" value="C:plasma membrane"/>
    <property type="evidence" value="ECO:0007669"/>
    <property type="project" value="InterPro"/>
</dbReference>